<evidence type="ECO:0000259" key="2">
    <source>
        <dbReference type="Pfam" id="PF09033"/>
    </source>
</evidence>
<gene>
    <name evidence="3" type="ORF">SPARVUS_LOCUS16724827</name>
</gene>
<feature type="domain" description="DNA fragmentation factor 45kDa middle" evidence="2">
    <location>
        <begin position="1"/>
        <end position="132"/>
    </location>
</feature>
<dbReference type="Pfam" id="PF09033">
    <property type="entry name" value="DFF-C"/>
    <property type="match status" value="1"/>
</dbReference>
<proteinExistence type="predicted"/>
<reference evidence="3" key="1">
    <citation type="submission" date="2023-05" db="EMBL/GenBank/DDBJ databases">
        <authorList>
            <person name="Stuckert A."/>
        </authorList>
    </citation>
    <scope>NUCLEOTIDE SEQUENCE</scope>
</reference>
<evidence type="ECO:0000313" key="4">
    <source>
        <dbReference type="Proteomes" id="UP001162483"/>
    </source>
</evidence>
<dbReference type="Gene3D" id="1.10.1490.10">
    <property type="entry name" value="C-terminal domain of DFF45/ICAD (DFF-C domain)"/>
    <property type="match status" value="2"/>
</dbReference>
<dbReference type="SUPFAM" id="SSF81783">
    <property type="entry name" value="C-terminal domain of DFF45/ICAD (DFF-C domain)"/>
    <property type="match status" value="1"/>
</dbReference>
<name>A0ABN9HS51_9NEOB</name>
<keyword evidence="4" id="KW-1185">Reference proteome</keyword>
<feature type="region of interest" description="Disordered" evidence="1">
    <location>
        <begin position="76"/>
        <end position="107"/>
    </location>
</feature>
<accession>A0ABN9HS51</accession>
<comment type="caution">
    <text evidence="3">The sequence shown here is derived from an EMBL/GenBank/DDBJ whole genome shotgun (WGS) entry which is preliminary data.</text>
</comment>
<dbReference type="Proteomes" id="UP001162483">
    <property type="component" value="Unassembled WGS sequence"/>
</dbReference>
<evidence type="ECO:0000313" key="3">
    <source>
        <dbReference type="EMBL" id="CAI9624628.1"/>
    </source>
</evidence>
<protein>
    <recommendedName>
        <fullName evidence="2">DNA fragmentation factor 45kDa middle domain-containing protein</fullName>
    </recommendedName>
</protein>
<dbReference type="InterPro" id="IPR027296">
    <property type="entry name" value="DFF-C"/>
</dbReference>
<sequence length="144" mass="16520">MAVQLRENLSNLILFSELDFQTLIDVKTEDLSREMAMSPQKTGMLQDTLQRLLDRREEERQCKELLQLYLEAVGKDDVDGPRLPGASKSMAESDNEEEGTSHKTPLPSQVLRLLKEKKMPHLSLSNEQLEAVCAQDPRLPWQWT</sequence>
<dbReference type="EMBL" id="CATNWA010021963">
    <property type="protein sequence ID" value="CAI9624628.1"/>
    <property type="molecule type" value="Genomic_DNA"/>
</dbReference>
<organism evidence="3 4">
    <name type="scientific">Staurois parvus</name>
    <dbReference type="NCBI Taxonomy" id="386267"/>
    <lineage>
        <taxon>Eukaryota</taxon>
        <taxon>Metazoa</taxon>
        <taxon>Chordata</taxon>
        <taxon>Craniata</taxon>
        <taxon>Vertebrata</taxon>
        <taxon>Euteleostomi</taxon>
        <taxon>Amphibia</taxon>
        <taxon>Batrachia</taxon>
        <taxon>Anura</taxon>
        <taxon>Neobatrachia</taxon>
        <taxon>Ranoidea</taxon>
        <taxon>Ranidae</taxon>
        <taxon>Staurois</taxon>
    </lineage>
</organism>
<dbReference type="InterPro" id="IPR015121">
    <property type="entry name" value="DNA_fragmentation_mid_dom"/>
</dbReference>
<evidence type="ECO:0000256" key="1">
    <source>
        <dbReference type="SAM" id="MobiDB-lite"/>
    </source>
</evidence>